<dbReference type="Gene3D" id="1.10.3720.10">
    <property type="entry name" value="MetI-like"/>
    <property type="match status" value="1"/>
</dbReference>
<dbReference type="InterPro" id="IPR035906">
    <property type="entry name" value="MetI-like_sf"/>
</dbReference>
<dbReference type="GO" id="GO:0005886">
    <property type="term" value="C:plasma membrane"/>
    <property type="evidence" value="ECO:0007669"/>
    <property type="project" value="TreeGrafter"/>
</dbReference>
<feature type="transmembrane region" description="Helical" evidence="7">
    <location>
        <begin position="136"/>
        <end position="156"/>
    </location>
</feature>
<dbReference type="InterPro" id="IPR043429">
    <property type="entry name" value="ArtM/GltK/GlnP/TcyL/YhdX-like"/>
</dbReference>
<dbReference type="SUPFAM" id="SSF161098">
    <property type="entry name" value="MetI-like"/>
    <property type="match status" value="1"/>
</dbReference>
<dbReference type="GO" id="GO:0055085">
    <property type="term" value="P:transmembrane transport"/>
    <property type="evidence" value="ECO:0007669"/>
    <property type="project" value="InterPro"/>
</dbReference>
<dbReference type="CDD" id="cd06261">
    <property type="entry name" value="TM_PBP2"/>
    <property type="match status" value="1"/>
</dbReference>
<keyword evidence="6 7" id="KW-0472">Membrane</keyword>
<feature type="transmembrane region" description="Helical" evidence="7">
    <location>
        <begin position="35"/>
        <end position="52"/>
    </location>
</feature>
<evidence type="ECO:0000256" key="7">
    <source>
        <dbReference type="SAM" id="Phobius"/>
    </source>
</evidence>
<evidence type="ECO:0000256" key="6">
    <source>
        <dbReference type="ARBA" id="ARBA00023136"/>
    </source>
</evidence>
<evidence type="ECO:0000256" key="2">
    <source>
        <dbReference type="ARBA" id="ARBA00010072"/>
    </source>
</evidence>
<evidence type="ECO:0000259" key="8">
    <source>
        <dbReference type="PROSITE" id="PS50928"/>
    </source>
</evidence>
<dbReference type="InterPro" id="IPR000515">
    <property type="entry name" value="MetI-like"/>
</dbReference>
<evidence type="ECO:0000256" key="5">
    <source>
        <dbReference type="ARBA" id="ARBA00022989"/>
    </source>
</evidence>
<dbReference type="AlphaFoldDB" id="X1RFB8"/>
<dbReference type="PROSITE" id="PS50928">
    <property type="entry name" value="ABC_TM1"/>
    <property type="match status" value="1"/>
</dbReference>
<dbReference type="EMBL" id="BARV01035146">
    <property type="protein sequence ID" value="GAI54289.1"/>
    <property type="molecule type" value="Genomic_DNA"/>
</dbReference>
<gene>
    <name evidence="9" type="ORF">S06H3_54884</name>
</gene>
<reference evidence="9" key="1">
    <citation type="journal article" date="2014" name="Front. Microbiol.">
        <title>High frequency of phylogenetically diverse reductive dehalogenase-homologous genes in deep subseafloor sedimentary metagenomes.</title>
        <authorList>
            <person name="Kawai M."/>
            <person name="Futagami T."/>
            <person name="Toyoda A."/>
            <person name="Takaki Y."/>
            <person name="Nishi S."/>
            <person name="Hori S."/>
            <person name="Arai W."/>
            <person name="Tsubouchi T."/>
            <person name="Morono Y."/>
            <person name="Uchiyama I."/>
            <person name="Ito T."/>
            <person name="Fujiyama A."/>
            <person name="Inagaki F."/>
            <person name="Takami H."/>
        </authorList>
    </citation>
    <scope>NUCLEOTIDE SEQUENCE</scope>
    <source>
        <strain evidence="9">Expedition CK06-06</strain>
    </source>
</reference>
<comment type="subcellular location">
    <subcellularLocation>
        <location evidence="1">Membrane</location>
        <topology evidence="1">Multi-pass membrane protein</topology>
    </subcellularLocation>
</comment>
<evidence type="ECO:0000256" key="1">
    <source>
        <dbReference type="ARBA" id="ARBA00004141"/>
    </source>
</evidence>
<evidence type="ECO:0000256" key="3">
    <source>
        <dbReference type="ARBA" id="ARBA00022692"/>
    </source>
</evidence>
<sequence>LLVQLIWWYFAFPVVIQGTGRWLNFEAMANYQSNAIFTAVTGLTICYGAYMSEIYRAGIQSIPKGQGEAARSLGMTHFQSMRHVVLPQAVRVVLPPVGNEFIALLKDSCLVSVVAVADLTRRGREFMAVHFNPIEVWTMVALLYLIMTLFLARLVSWVEKKTHFER</sequence>
<feature type="domain" description="ABC transmembrane type-1" evidence="8">
    <location>
        <begin position="1"/>
        <end position="155"/>
    </location>
</feature>
<comment type="caution">
    <text evidence="9">The sequence shown here is derived from an EMBL/GenBank/DDBJ whole genome shotgun (WGS) entry which is preliminary data.</text>
</comment>
<keyword evidence="4" id="KW-0029">Amino-acid transport</keyword>
<comment type="similarity">
    <text evidence="2">Belongs to the binding-protein-dependent transport system permease family. HisMQ subfamily.</text>
</comment>
<dbReference type="GO" id="GO:0006865">
    <property type="term" value="P:amino acid transport"/>
    <property type="evidence" value="ECO:0007669"/>
    <property type="project" value="UniProtKB-KW"/>
</dbReference>
<feature type="non-terminal residue" evidence="9">
    <location>
        <position position="1"/>
    </location>
</feature>
<dbReference type="PANTHER" id="PTHR30614">
    <property type="entry name" value="MEMBRANE COMPONENT OF AMINO ACID ABC TRANSPORTER"/>
    <property type="match status" value="1"/>
</dbReference>
<accession>X1RFB8</accession>
<keyword evidence="4" id="KW-0813">Transport</keyword>
<keyword evidence="3 7" id="KW-0812">Transmembrane</keyword>
<evidence type="ECO:0000313" key="9">
    <source>
        <dbReference type="EMBL" id="GAI54289.1"/>
    </source>
</evidence>
<feature type="transmembrane region" description="Helical" evidence="7">
    <location>
        <begin position="6"/>
        <end position="23"/>
    </location>
</feature>
<dbReference type="PANTHER" id="PTHR30614:SF20">
    <property type="entry name" value="GLUTAMINE TRANSPORT SYSTEM PERMEASE PROTEIN GLNP"/>
    <property type="match status" value="1"/>
</dbReference>
<protein>
    <recommendedName>
        <fullName evidence="8">ABC transmembrane type-1 domain-containing protein</fullName>
    </recommendedName>
</protein>
<evidence type="ECO:0000256" key="4">
    <source>
        <dbReference type="ARBA" id="ARBA00022970"/>
    </source>
</evidence>
<proteinExistence type="inferred from homology"/>
<name>X1RFB8_9ZZZZ</name>
<keyword evidence="5 7" id="KW-1133">Transmembrane helix</keyword>
<dbReference type="Pfam" id="PF00528">
    <property type="entry name" value="BPD_transp_1"/>
    <property type="match status" value="1"/>
</dbReference>
<organism evidence="9">
    <name type="scientific">marine sediment metagenome</name>
    <dbReference type="NCBI Taxonomy" id="412755"/>
    <lineage>
        <taxon>unclassified sequences</taxon>
        <taxon>metagenomes</taxon>
        <taxon>ecological metagenomes</taxon>
    </lineage>
</organism>